<dbReference type="EMBL" id="QJKJ01003330">
    <property type="protein sequence ID" value="RDX98982.1"/>
    <property type="molecule type" value="Genomic_DNA"/>
</dbReference>
<evidence type="ECO:0000313" key="3">
    <source>
        <dbReference type="Proteomes" id="UP000257109"/>
    </source>
</evidence>
<dbReference type="OrthoDB" id="1727975at2759"/>
<gene>
    <name evidence="2" type="ORF">CR513_18036</name>
</gene>
<feature type="region of interest" description="Disordered" evidence="1">
    <location>
        <begin position="113"/>
        <end position="141"/>
    </location>
</feature>
<keyword evidence="3" id="KW-1185">Reference proteome</keyword>
<evidence type="ECO:0000256" key="1">
    <source>
        <dbReference type="SAM" id="MobiDB-lite"/>
    </source>
</evidence>
<feature type="compositionally biased region" description="Basic residues" evidence="1">
    <location>
        <begin position="130"/>
        <end position="141"/>
    </location>
</feature>
<accession>A0A371H856</accession>
<dbReference type="Proteomes" id="UP000257109">
    <property type="component" value="Unassembled WGS sequence"/>
</dbReference>
<name>A0A371H856_MUCPR</name>
<protein>
    <submittedName>
        <fullName evidence="2">Uncharacterized protein</fullName>
    </submittedName>
</protein>
<comment type="caution">
    <text evidence="2">The sequence shown here is derived from an EMBL/GenBank/DDBJ whole genome shotgun (WGS) entry which is preliminary data.</text>
</comment>
<sequence length="141" mass="16719">MGQIKQRYRHRDTQKYKNIVIERICHNPCLVKNETLSINKYVVLSDFSWMIIFIITFQVRYMPRLCRRRLNLCMPQNVRNGHRISITNSTPNGVISLQMVNGSVLNKDIRRKTQGSSSHLEVLATENRGRSKKKRKRKEYK</sequence>
<feature type="non-terminal residue" evidence="2">
    <location>
        <position position="1"/>
    </location>
</feature>
<proteinExistence type="predicted"/>
<evidence type="ECO:0000313" key="2">
    <source>
        <dbReference type="EMBL" id="RDX98982.1"/>
    </source>
</evidence>
<dbReference type="AlphaFoldDB" id="A0A371H856"/>
<reference evidence="2" key="1">
    <citation type="submission" date="2018-05" db="EMBL/GenBank/DDBJ databases">
        <title>Draft genome of Mucuna pruriens seed.</title>
        <authorList>
            <person name="Nnadi N.E."/>
            <person name="Vos R."/>
            <person name="Hasami M.H."/>
            <person name="Devisetty U.K."/>
            <person name="Aguiy J.C."/>
        </authorList>
    </citation>
    <scope>NUCLEOTIDE SEQUENCE [LARGE SCALE GENOMIC DNA]</scope>
    <source>
        <strain evidence="2">JCA_2017</strain>
    </source>
</reference>
<organism evidence="2 3">
    <name type="scientific">Mucuna pruriens</name>
    <name type="common">Velvet bean</name>
    <name type="synonym">Dolichos pruriens</name>
    <dbReference type="NCBI Taxonomy" id="157652"/>
    <lineage>
        <taxon>Eukaryota</taxon>
        <taxon>Viridiplantae</taxon>
        <taxon>Streptophyta</taxon>
        <taxon>Embryophyta</taxon>
        <taxon>Tracheophyta</taxon>
        <taxon>Spermatophyta</taxon>
        <taxon>Magnoliopsida</taxon>
        <taxon>eudicotyledons</taxon>
        <taxon>Gunneridae</taxon>
        <taxon>Pentapetalae</taxon>
        <taxon>rosids</taxon>
        <taxon>fabids</taxon>
        <taxon>Fabales</taxon>
        <taxon>Fabaceae</taxon>
        <taxon>Papilionoideae</taxon>
        <taxon>50 kb inversion clade</taxon>
        <taxon>NPAAA clade</taxon>
        <taxon>indigoferoid/millettioid clade</taxon>
        <taxon>Phaseoleae</taxon>
        <taxon>Mucuna</taxon>
    </lineage>
</organism>